<dbReference type="InterPro" id="IPR023302">
    <property type="entry name" value="Pept_S9A_N"/>
</dbReference>
<dbReference type="Gene3D" id="2.130.10.120">
    <property type="entry name" value="Prolyl oligopeptidase, N-terminal domain"/>
    <property type="match status" value="1"/>
</dbReference>
<evidence type="ECO:0000313" key="10">
    <source>
        <dbReference type="EMBL" id="AKV03244.1"/>
    </source>
</evidence>
<evidence type="ECO:0000256" key="4">
    <source>
        <dbReference type="ARBA" id="ARBA00022670"/>
    </source>
</evidence>
<dbReference type="PATRIC" id="fig|1391654.3.peg.10034"/>
<dbReference type="FunFam" id="3.40.50.1820:FF:000005">
    <property type="entry name" value="Prolyl endopeptidase"/>
    <property type="match status" value="1"/>
</dbReference>
<keyword evidence="5" id="KW-0378">Hydrolase</keyword>
<dbReference type="GO" id="GO:0005829">
    <property type="term" value="C:cytosol"/>
    <property type="evidence" value="ECO:0007669"/>
    <property type="project" value="TreeGrafter"/>
</dbReference>
<dbReference type="OrthoDB" id="9801421at2"/>
<proteinExistence type="inferred from homology"/>
<evidence type="ECO:0000256" key="3">
    <source>
        <dbReference type="ARBA" id="ARBA00011897"/>
    </source>
</evidence>
<protein>
    <recommendedName>
        <fullName evidence="3">prolyl oligopeptidase</fullName>
        <ecNumber evidence="3">3.4.21.26</ecNumber>
    </recommendedName>
</protein>
<dbReference type="Proteomes" id="UP000064967">
    <property type="component" value="Chromosome"/>
</dbReference>
<evidence type="ECO:0000256" key="2">
    <source>
        <dbReference type="ARBA" id="ARBA00005228"/>
    </source>
</evidence>
<feature type="domain" description="Peptidase S9 prolyl oligopeptidase catalytic" evidence="8">
    <location>
        <begin position="521"/>
        <end position="735"/>
    </location>
</feature>
<dbReference type="Pfam" id="PF00326">
    <property type="entry name" value="Peptidase_S9"/>
    <property type="match status" value="1"/>
</dbReference>
<evidence type="ECO:0000313" key="11">
    <source>
        <dbReference type="Proteomes" id="UP000064967"/>
    </source>
</evidence>
<dbReference type="GO" id="GO:0006508">
    <property type="term" value="P:proteolysis"/>
    <property type="evidence" value="ECO:0007669"/>
    <property type="project" value="UniProtKB-KW"/>
</dbReference>
<name>A0A0K1QBX7_9BACT</name>
<dbReference type="InterPro" id="IPR029058">
    <property type="entry name" value="AB_hydrolase_fold"/>
</dbReference>
<dbReference type="STRING" id="1391654.AKJ09_09907"/>
<dbReference type="InterPro" id="IPR002470">
    <property type="entry name" value="Peptidase_S9A"/>
</dbReference>
<dbReference type="PANTHER" id="PTHR42881:SF2">
    <property type="entry name" value="PROLYL ENDOPEPTIDASE"/>
    <property type="match status" value="1"/>
</dbReference>
<keyword evidence="11" id="KW-1185">Reference proteome</keyword>
<evidence type="ECO:0000256" key="1">
    <source>
        <dbReference type="ARBA" id="ARBA00001070"/>
    </source>
</evidence>
<dbReference type="GO" id="GO:0070012">
    <property type="term" value="F:oligopeptidase activity"/>
    <property type="evidence" value="ECO:0007669"/>
    <property type="project" value="TreeGrafter"/>
</dbReference>
<dbReference type="InterPro" id="IPR051167">
    <property type="entry name" value="Prolyl_oligopep/macrocyclase"/>
</dbReference>
<comment type="similarity">
    <text evidence="2">Belongs to the peptidase S9A family.</text>
</comment>
<evidence type="ECO:0000256" key="5">
    <source>
        <dbReference type="ARBA" id="ARBA00022801"/>
    </source>
</evidence>
<dbReference type="PANTHER" id="PTHR42881">
    <property type="entry name" value="PROLYL ENDOPEPTIDASE"/>
    <property type="match status" value="1"/>
</dbReference>
<organism evidence="10 11">
    <name type="scientific">Labilithrix luteola</name>
    <dbReference type="NCBI Taxonomy" id="1391654"/>
    <lineage>
        <taxon>Bacteria</taxon>
        <taxon>Pseudomonadati</taxon>
        <taxon>Myxococcota</taxon>
        <taxon>Polyangia</taxon>
        <taxon>Polyangiales</taxon>
        <taxon>Labilitrichaceae</taxon>
        <taxon>Labilithrix</taxon>
    </lineage>
</organism>
<keyword evidence="7" id="KW-0732">Signal</keyword>
<dbReference type="Pfam" id="PF02897">
    <property type="entry name" value="Peptidase_S9_N"/>
    <property type="match status" value="1"/>
</dbReference>
<evidence type="ECO:0000259" key="9">
    <source>
        <dbReference type="Pfam" id="PF02897"/>
    </source>
</evidence>
<comment type="catalytic activity">
    <reaction evidence="1">
        <text>Hydrolysis of Pro-|-Xaa &gt;&gt; Ala-|-Xaa in oligopeptides.</text>
        <dbReference type="EC" id="3.4.21.26"/>
    </reaction>
</comment>
<sequence length="737" mass="81256">MRRMRSASGVFCALSVLTLTLGACKEAPKPNVPPLTVALVPTPSASTKYPPPMTPTRKQDLVETIHGESVSDPYRWLEDSDSPEVHAWTEAQNAHTRAVIDTIAGRADLEREVKDLLQIGYVTAPAIRTTHAGAKRYFHTKREGAQNQPTVYVRDGLTGKDRVLLDASALSADGTTAVDWWFPSMDGQLVAWGRSESGSEESTLFVRDVGTGKDLPDHIDRTRHASVAWMPDGKSFYYTRFPEPGSVPPGDEKYFSKIFHHVLGQDSKGDKLVFGEGRAKTDSPSVSISPNGRWLVARVHMGWDKSEVFVKDLSKGDGAPWVAIAENKSAIFEPIPRNDRLYVLTNDGAPHYKLYAVEYDKPARSAWKEILPEGSDVLDDVAILKNEIVASYMHDAATRLERFGLDGKSRGPVELPSIGSASATGAWDGEEAFVTFTSYVVPYEVLRLDLRGSKEAKLEPWDKVGAQFSAQGIEVQRLYATSKDGTKVPMFVIAKKGLVKNGENPTVLYGYGGFNVNQTPAFSARALASVQRGAVWVTAILRGGGELGEDWHQAGMREKKQNVFDDFYACAEALVKEKITNSSKLGIVGGSNGGLLVATAVTQRPELFRVGLSLVPLTDMVRYPHFRIAKLWIPEYGDPDKSEDFRFLYAYSPYHHVQEDVQYPSMLFTTAESDSRVDPMHARKMAARMQEVQKDPTRPILIRIETKAGHGAGKPVTKLADELADELSFLLHELGAM</sequence>
<dbReference type="EMBL" id="CP012333">
    <property type="protein sequence ID" value="AKV03244.1"/>
    <property type="molecule type" value="Genomic_DNA"/>
</dbReference>
<dbReference type="PRINTS" id="PR00862">
    <property type="entry name" value="PROLIGOPTASE"/>
</dbReference>
<dbReference type="AlphaFoldDB" id="A0A0K1QBX7"/>
<keyword evidence="6" id="KW-0720">Serine protease</keyword>
<dbReference type="PROSITE" id="PS51257">
    <property type="entry name" value="PROKAR_LIPOPROTEIN"/>
    <property type="match status" value="1"/>
</dbReference>
<keyword evidence="4" id="KW-0645">Protease</keyword>
<dbReference type="KEGG" id="llu:AKJ09_09907"/>
<accession>A0A0K1QBX7</accession>
<evidence type="ECO:0000259" key="8">
    <source>
        <dbReference type="Pfam" id="PF00326"/>
    </source>
</evidence>
<feature type="signal peptide" evidence="7">
    <location>
        <begin position="1"/>
        <end position="22"/>
    </location>
</feature>
<dbReference type="EC" id="3.4.21.26" evidence="3"/>
<feature type="chain" id="PRO_5005466939" description="prolyl oligopeptidase" evidence="7">
    <location>
        <begin position="23"/>
        <end position="737"/>
    </location>
</feature>
<evidence type="ECO:0000256" key="7">
    <source>
        <dbReference type="SAM" id="SignalP"/>
    </source>
</evidence>
<dbReference type="GO" id="GO:0004252">
    <property type="term" value="F:serine-type endopeptidase activity"/>
    <property type="evidence" value="ECO:0007669"/>
    <property type="project" value="UniProtKB-EC"/>
</dbReference>
<gene>
    <name evidence="10" type="ORF">AKJ09_09907</name>
</gene>
<reference evidence="10 11" key="1">
    <citation type="submission" date="2015-08" db="EMBL/GenBank/DDBJ databases">
        <authorList>
            <person name="Babu N.S."/>
            <person name="Beckwith C.J."/>
            <person name="Beseler K.G."/>
            <person name="Brison A."/>
            <person name="Carone J.V."/>
            <person name="Caskin T.P."/>
            <person name="Diamond M."/>
            <person name="Durham M.E."/>
            <person name="Foxe J.M."/>
            <person name="Go M."/>
            <person name="Henderson B.A."/>
            <person name="Jones I.B."/>
            <person name="McGettigan J.A."/>
            <person name="Micheletti S.J."/>
            <person name="Nasrallah M.E."/>
            <person name="Ortiz D."/>
            <person name="Piller C.R."/>
            <person name="Privatt S.R."/>
            <person name="Schneider S.L."/>
            <person name="Sharp S."/>
            <person name="Smith T.C."/>
            <person name="Stanton J.D."/>
            <person name="Ullery H.E."/>
            <person name="Wilson R.J."/>
            <person name="Serrano M.G."/>
            <person name="Buck G."/>
            <person name="Lee V."/>
            <person name="Wang Y."/>
            <person name="Carvalho R."/>
            <person name="Voegtly L."/>
            <person name="Shi R."/>
            <person name="Duckworth R."/>
            <person name="Johnson A."/>
            <person name="Loviza R."/>
            <person name="Walstead R."/>
            <person name="Shah Z."/>
            <person name="Kiflezghi M."/>
            <person name="Wade K."/>
            <person name="Ball S.L."/>
            <person name="Bradley K.W."/>
            <person name="Asai D.J."/>
            <person name="Bowman C.A."/>
            <person name="Russell D.A."/>
            <person name="Pope W.H."/>
            <person name="Jacobs-Sera D."/>
            <person name="Hendrix R.W."/>
            <person name="Hatfull G.F."/>
        </authorList>
    </citation>
    <scope>NUCLEOTIDE SEQUENCE [LARGE SCALE GENOMIC DNA]</scope>
    <source>
        <strain evidence="10 11">DSM 27648</strain>
    </source>
</reference>
<dbReference type="Gene3D" id="3.40.50.1820">
    <property type="entry name" value="alpha/beta hydrolase"/>
    <property type="match status" value="1"/>
</dbReference>
<feature type="domain" description="Peptidase S9A N-terminal" evidence="9">
    <location>
        <begin position="57"/>
        <end position="455"/>
    </location>
</feature>
<dbReference type="SUPFAM" id="SSF50993">
    <property type="entry name" value="Peptidase/esterase 'gauge' domain"/>
    <property type="match status" value="1"/>
</dbReference>
<dbReference type="SUPFAM" id="SSF53474">
    <property type="entry name" value="alpha/beta-Hydrolases"/>
    <property type="match status" value="1"/>
</dbReference>
<evidence type="ECO:0000256" key="6">
    <source>
        <dbReference type="ARBA" id="ARBA00022825"/>
    </source>
</evidence>
<dbReference type="InterPro" id="IPR001375">
    <property type="entry name" value="Peptidase_S9_cat"/>
</dbReference>
<dbReference type="RefSeq" id="WP_146654042.1">
    <property type="nucleotide sequence ID" value="NZ_CP012333.1"/>
</dbReference>